<dbReference type="AlphaFoldDB" id="A0A9W8AQP4"/>
<dbReference type="GO" id="GO:0046872">
    <property type="term" value="F:metal ion binding"/>
    <property type="evidence" value="ECO:0007669"/>
    <property type="project" value="UniProtKB-KW"/>
</dbReference>
<dbReference type="PANTHER" id="PTHR43020">
    <property type="entry name" value="CDK5 REGULATORY SUBUNIT-ASSOCIATED PROTEIN 1"/>
    <property type="match status" value="1"/>
</dbReference>
<proteinExistence type="inferred from homology"/>
<dbReference type="SFLD" id="SFLDG01061">
    <property type="entry name" value="methylthiotransferase"/>
    <property type="match status" value="1"/>
</dbReference>
<evidence type="ECO:0008006" key="14">
    <source>
        <dbReference type="Google" id="ProtNLM"/>
    </source>
</evidence>
<reference evidence="12" key="1">
    <citation type="submission" date="2022-07" db="EMBL/GenBank/DDBJ databases">
        <title>Phylogenomic reconstructions and comparative analyses of Kickxellomycotina fungi.</title>
        <authorList>
            <person name="Reynolds N.K."/>
            <person name="Stajich J.E."/>
            <person name="Barry K."/>
            <person name="Grigoriev I.V."/>
            <person name="Crous P."/>
            <person name="Smith M.E."/>
        </authorList>
    </citation>
    <scope>NUCLEOTIDE SEQUENCE</scope>
    <source>
        <strain evidence="12">RSA 1196</strain>
    </source>
</reference>
<feature type="compositionally biased region" description="Low complexity" evidence="8">
    <location>
        <begin position="70"/>
        <end position="79"/>
    </location>
</feature>
<dbReference type="GO" id="GO:0051539">
    <property type="term" value="F:4 iron, 4 sulfur cluster binding"/>
    <property type="evidence" value="ECO:0007669"/>
    <property type="project" value="UniProtKB-KW"/>
</dbReference>
<evidence type="ECO:0000256" key="6">
    <source>
        <dbReference type="ARBA" id="ARBA00023004"/>
    </source>
</evidence>
<dbReference type="GO" id="GO:0035597">
    <property type="term" value="F:tRNA-2-methylthio-N(6)-dimethylallyladenosine(37) synthase activity"/>
    <property type="evidence" value="ECO:0007669"/>
    <property type="project" value="TreeGrafter"/>
</dbReference>
<dbReference type="FunFam" id="3.80.30.20:FF:000003">
    <property type="entry name" value="CDK5 regulatory subunit-associated protein 1"/>
    <property type="match status" value="1"/>
</dbReference>
<dbReference type="GO" id="GO:0060255">
    <property type="term" value="P:regulation of macromolecule metabolic process"/>
    <property type="evidence" value="ECO:0007669"/>
    <property type="project" value="UniProtKB-ARBA"/>
</dbReference>
<keyword evidence="13" id="KW-1185">Reference proteome</keyword>
<dbReference type="SFLD" id="SFLDG01082">
    <property type="entry name" value="B12-binding_domain_containing"/>
    <property type="match status" value="1"/>
</dbReference>
<dbReference type="PANTHER" id="PTHR43020:SF2">
    <property type="entry name" value="MITOCHONDRIAL TRNA METHYLTHIOTRANSFERASE CDK5RAP1"/>
    <property type="match status" value="1"/>
</dbReference>
<keyword evidence="4" id="KW-0949">S-adenosyl-L-methionine</keyword>
<dbReference type="GO" id="GO:0005829">
    <property type="term" value="C:cytosol"/>
    <property type="evidence" value="ECO:0007669"/>
    <property type="project" value="TreeGrafter"/>
</dbReference>
<dbReference type="GO" id="GO:0005739">
    <property type="term" value="C:mitochondrion"/>
    <property type="evidence" value="ECO:0007669"/>
    <property type="project" value="TreeGrafter"/>
</dbReference>
<evidence type="ECO:0000313" key="12">
    <source>
        <dbReference type="EMBL" id="KAJ1962376.1"/>
    </source>
</evidence>
<comment type="cofactor">
    <cofactor evidence="1">
        <name>[4Fe-4S] cluster</name>
        <dbReference type="ChEBI" id="CHEBI:49883"/>
    </cofactor>
</comment>
<feature type="domain" description="Radical SAM core" evidence="11">
    <location>
        <begin position="298"/>
        <end position="565"/>
    </location>
</feature>
<keyword evidence="7" id="KW-0411">Iron-sulfur</keyword>
<evidence type="ECO:0000256" key="3">
    <source>
        <dbReference type="ARBA" id="ARBA00022485"/>
    </source>
</evidence>
<keyword evidence="6" id="KW-0408">Iron</keyword>
<feature type="domain" description="MTTase N-terminal" evidence="10">
    <location>
        <begin position="154"/>
        <end position="273"/>
    </location>
</feature>
<dbReference type="InterPro" id="IPR007197">
    <property type="entry name" value="rSAM"/>
</dbReference>
<evidence type="ECO:0000313" key="13">
    <source>
        <dbReference type="Proteomes" id="UP001150925"/>
    </source>
</evidence>
<dbReference type="InterPro" id="IPR038135">
    <property type="entry name" value="Methylthiotransferase_N_sf"/>
</dbReference>
<protein>
    <recommendedName>
        <fullName evidence="14">CDK5RAP1-like protein</fullName>
    </recommendedName>
</protein>
<evidence type="ECO:0000259" key="9">
    <source>
        <dbReference type="PROSITE" id="PS50926"/>
    </source>
</evidence>
<dbReference type="InterPro" id="IPR013848">
    <property type="entry name" value="Methylthiotransferase_N"/>
</dbReference>
<dbReference type="InterPro" id="IPR020612">
    <property type="entry name" value="Methylthiotransferase_CS"/>
</dbReference>
<dbReference type="PROSITE" id="PS51449">
    <property type="entry name" value="MTTASE_N"/>
    <property type="match status" value="1"/>
</dbReference>
<feature type="region of interest" description="Disordered" evidence="8">
    <location>
        <begin position="50"/>
        <end position="95"/>
    </location>
</feature>
<dbReference type="InterPro" id="IPR006638">
    <property type="entry name" value="Elp3/MiaA/NifB-like_rSAM"/>
</dbReference>
<dbReference type="GO" id="GO:0080090">
    <property type="term" value="P:regulation of primary metabolic process"/>
    <property type="evidence" value="ECO:0007669"/>
    <property type="project" value="UniProtKB-ARBA"/>
</dbReference>
<dbReference type="PROSITE" id="PS50926">
    <property type="entry name" value="TRAM"/>
    <property type="match status" value="1"/>
</dbReference>
<evidence type="ECO:0000259" key="10">
    <source>
        <dbReference type="PROSITE" id="PS51449"/>
    </source>
</evidence>
<comment type="similarity">
    <text evidence="2">Belongs to the methylthiotransferase family. MiaB subfamily.</text>
</comment>
<organism evidence="12 13">
    <name type="scientific">Dispira parvispora</name>
    <dbReference type="NCBI Taxonomy" id="1520584"/>
    <lineage>
        <taxon>Eukaryota</taxon>
        <taxon>Fungi</taxon>
        <taxon>Fungi incertae sedis</taxon>
        <taxon>Zoopagomycota</taxon>
        <taxon>Kickxellomycotina</taxon>
        <taxon>Dimargaritomycetes</taxon>
        <taxon>Dimargaritales</taxon>
        <taxon>Dimargaritaceae</taxon>
        <taxon>Dispira</taxon>
    </lineage>
</organism>
<evidence type="ECO:0000256" key="5">
    <source>
        <dbReference type="ARBA" id="ARBA00022723"/>
    </source>
</evidence>
<sequence>MDSVKRAHQVVAPLLRLSRTPVHTITRRRATATTLLLAQGTPQHFYATTTTTTTTRPELEPVDAATPAKSTTDSSFSRTTTHRMPQPKSTADGRRKLVFDNRGPSFQDFIQSANALRLGQLQPAKEGTPNEDVGVVAPYLRVATQNLAELGQGRKFFVEVYGCQMNVNDTEVLMAILQEAGYQRTMNVDEAHVVFLMTCSIRDNAEKKIWARLRYYKSLANQRNGNQAPLVGVLGCMAERLKDKLLDKDKLVDVVCGPDAYRSLPHLLSMAEESMLGVANVLLSTDETYADITPVRLHPNQVSVHLSIMRGCNNMCSYCIVPFTRGTERSRSIRSIVQEVEQLNDQGIKEIMLLGQNVNSYRDVTDYHSYPAPSPEASSSVTADAAIQKMSRGFKTIYKTRSGGLTFTNLMDEVSRANPEIRFRFTSPHPKDFPDDLLNLIRDRPNICSNIHLPVQSGNSAVLERMRRGYTREAYLELVDLIRQTIPDVTISSDFIVGFCGETESEHRDTVTLMEQVKYDTAYMFAYSMREKTHAHRRWKDDVPADIKSRRLTEIIDVFHTHARAKNQALVGRAQLVLVDGFSKKYQCWQGRTDGNHKVFIQSVGNPDRSTPSVPEFDVKVGDYVEYIPTTASSTALRGYAVAPSSIKNFYSA</sequence>
<dbReference type="Gene3D" id="3.40.50.12160">
    <property type="entry name" value="Methylthiotransferase, N-terminal domain"/>
    <property type="match status" value="1"/>
</dbReference>
<evidence type="ECO:0000256" key="8">
    <source>
        <dbReference type="SAM" id="MobiDB-lite"/>
    </source>
</evidence>
<evidence type="ECO:0000256" key="1">
    <source>
        <dbReference type="ARBA" id="ARBA00001966"/>
    </source>
</evidence>
<dbReference type="FunFam" id="3.40.50.12160:FF:000003">
    <property type="entry name" value="CDK5 regulatory subunit-associated protein 1"/>
    <property type="match status" value="1"/>
</dbReference>
<gene>
    <name evidence="12" type="ORF">IWQ62_003550</name>
</gene>
<dbReference type="Gene3D" id="3.80.30.20">
    <property type="entry name" value="tm_1862 like domain"/>
    <property type="match status" value="1"/>
</dbReference>
<dbReference type="PROSITE" id="PS51918">
    <property type="entry name" value="RADICAL_SAM"/>
    <property type="match status" value="1"/>
</dbReference>
<dbReference type="OrthoDB" id="190098at2759"/>
<dbReference type="SFLD" id="SFLDS00029">
    <property type="entry name" value="Radical_SAM"/>
    <property type="match status" value="1"/>
</dbReference>
<dbReference type="Pfam" id="PF00919">
    <property type="entry name" value="UPF0004"/>
    <property type="match status" value="1"/>
</dbReference>
<name>A0A9W8AQP4_9FUNG</name>
<dbReference type="InterPro" id="IPR023404">
    <property type="entry name" value="rSAM_horseshoe"/>
</dbReference>
<dbReference type="SFLD" id="SFLDF00273">
    <property type="entry name" value="(dimethylallyl)adenosine_tRNA"/>
    <property type="match status" value="1"/>
</dbReference>
<dbReference type="InterPro" id="IPR002792">
    <property type="entry name" value="TRAM_dom"/>
</dbReference>
<dbReference type="InterPro" id="IPR005839">
    <property type="entry name" value="Methylthiotransferase"/>
</dbReference>
<keyword evidence="5" id="KW-0479">Metal-binding</keyword>
<dbReference type="PROSITE" id="PS01278">
    <property type="entry name" value="MTTASE_RADICAL"/>
    <property type="match status" value="1"/>
</dbReference>
<accession>A0A9W8AQP4</accession>
<dbReference type="EMBL" id="JANBPY010000973">
    <property type="protein sequence ID" value="KAJ1962376.1"/>
    <property type="molecule type" value="Genomic_DNA"/>
</dbReference>
<dbReference type="SFLD" id="SFLDF00413">
    <property type="entry name" value="CDK5RAP1"/>
    <property type="match status" value="1"/>
</dbReference>
<dbReference type="SUPFAM" id="SSF102114">
    <property type="entry name" value="Radical SAM enzymes"/>
    <property type="match status" value="1"/>
</dbReference>
<keyword evidence="3" id="KW-0004">4Fe-4S</keyword>
<comment type="caution">
    <text evidence="12">The sequence shown here is derived from an EMBL/GenBank/DDBJ whole genome shotgun (WGS) entry which is preliminary data.</text>
</comment>
<evidence type="ECO:0000256" key="7">
    <source>
        <dbReference type="ARBA" id="ARBA00023014"/>
    </source>
</evidence>
<dbReference type="InterPro" id="IPR006463">
    <property type="entry name" value="MiaB_methiolase"/>
</dbReference>
<evidence type="ECO:0000259" key="11">
    <source>
        <dbReference type="PROSITE" id="PS51918"/>
    </source>
</evidence>
<feature type="domain" description="TRAM" evidence="9">
    <location>
        <begin position="568"/>
        <end position="643"/>
    </location>
</feature>
<dbReference type="Pfam" id="PF04055">
    <property type="entry name" value="Radical_SAM"/>
    <property type="match status" value="1"/>
</dbReference>
<dbReference type="Proteomes" id="UP001150925">
    <property type="component" value="Unassembled WGS sequence"/>
</dbReference>
<evidence type="ECO:0000256" key="4">
    <source>
        <dbReference type="ARBA" id="ARBA00022691"/>
    </source>
</evidence>
<dbReference type="CDD" id="cd01335">
    <property type="entry name" value="Radical_SAM"/>
    <property type="match status" value="1"/>
</dbReference>
<dbReference type="InterPro" id="IPR058240">
    <property type="entry name" value="rSAM_sf"/>
</dbReference>
<evidence type="ECO:0000256" key="2">
    <source>
        <dbReference type="ARBA" id="ARBA00009815"/>
    </source>
</evidence>
<dbReference type="SMART" id="SM00729">
    <property type="entry name" value="Elp3"/>
    <property type="match status" value="1"/>
</dbReference>